<evidence type="ECO:0000313" key="1">
    <source>
        <dbReference type="EMBL" id="PWY88270.1"/>
    </source>
</evidence>
<comment type="caution">
    <text evidence="1">The sequence shown here is derived from an EMBL/GenBank/DDBJ whole genome shotgun (WGS) entry which is preliminary data.</text>
</comment>
<keyword evidence="2" id="KW-1185">Reference proteome</keyword>
<proteinExistence type="predicted"/>
<dbReference type="RefSeq" id="XP_025401806.1">
    <property type="nucleotide sequence ID" value="XM_025541705.1"/>
</dbReference>
<dbReference type="GeneID" id="37063942"/>
<evidence type="ECO:0000313" key="2">
    <source>
        <dbReference type="Proteomes" id="UP000247233"/>
    </source>
</evidence>
<dbReference type="Proteomes" id="UP000247233">
    <property type="component" value="Unassembled WGS sequence"/>
</dbReference>
<gene>
    <name evidence="1" type="ORF">BO70DRAFT_350655</name>
</gene>
<dbReference type="EMBL" id="MSFL01000005">
    <property type="protein sequence ID" value="PWY88270.1"/>
    <property type="molecule type" value="Genomic_DNA"/>
</dbReference>
<accession>A0A317WVG9</accession>
<dbReference type="AlphaFoldDB" id="A0A317WVG9"/>
<reference evidence="1 2" key="1">
    <citation type="submission" date="2016-12" db="EMBL/GenBank/DDBJ databases">
        <title>The genomes of Aspergillus section Nigri reveals drivers in fungal speciation.</title>
        <authorList>
            <consortium name="DOE Joint Genome Institute"/>
            <person name="Vesth T.C."/>
            <person name="Nybo J."/>
            <person name="Theobald S."/>
            <person name="Brandl J."/>
            <person name="Frisvad J.C."/>
            <person name="Nielsen K.F."/>
            <person name="Lyhne E.K."/>
            <person name="Kogle M.E."/>
            <person name="Kuo A."/>
            <person name="Riley R."/>
            <person name="Clum A."/>
            <person name="Nolan M."/>
            <person name="Lipzen A."/>
            <person name="Salamov A."/>
            <person name="Henrissat B."/>
            <person name="Wiebenga A."/>
            <person name="De Vries R.P."/>
            <person name="Grigoriev I.V."/>
            <person name="Mortensen U.H."/>
            <person name="Andersen M.R."/>
            <person name="Baker S.E."/>
        </authorList>
    </citation>
    <scope>NUCLEOTIDE SEQUENCE [LARGE SCALE GENOMIC DNA]</scope>
    <source>
        <strain evidence="1 2">CBS 117.55</strain>
    </source>
</reference>
<sequence length="119" mass="13315">MRVYSGKLNSQSKTAENELISLGFNGDLRKGTTAVLVGQWTKSYEETPKANYSSVGTVTKFDTGSASGGDNIEIYKSEKPYYWFEGTAHADRLKLTMKKQNGSFYGEAEMELAYKEDRD</sequence>
<dbReference type="VEuPathDB" id="FungiDB:BO70DRAFT_350655"/>
<organism evidence="1 2">
    <name type="scientific">Aspergillus heteromorphus CBS 117.55</name>
    <dbReference type="NCBI Taxonomy" id="1448321"/>
    <lineage>
        <taxon>Eukaryota</taxon>
        <taxon>Fungi</taxon>
        <taxon>Dikarya</taxon>
        <taxon>Ascomycota</taxon>
        <taxon>Pezizomycotina</taxon>
        <taxon>Eurotiomycetes</taxon>
        <taxon>Eurotiomycetidae</taxon>
        <taxon>Eurotiales</taxon>
        <taxon>Aspergillaceae</taxon>
        <taxon>Aspergillus</taxon>
        <taxon>Aspergillus subgen. Circumdati</taxon>
    </lineage>
</organism>
<name>A0A317WVG9_9EURO</name>
<dbReference type="OrthoDB" id="4332097at2759"/>
<protein>
    <submittedName>
        <fullName evidence="1">Uncharacterized protein</fullName>
    </submittedName>
</protein>